<dbReference type="Gene3D" id="3.40.50.300">
    <property type="entry name" value="P-loop containing nucleotide triphosphate hydrolases"/>
    <property type="match status" value="1"/>
</dbReference>
<dbReference type="PANTHER" id="PTHR30486">
    <property type="entry name" value="TWITCHING MOTILITY PROTEIN PILT"/>
    <property type="match status" value="1"/>
</dbReference>
<accession>A0A2H0BWA5</accession>
<dbReference type="InterPro" id="IPR050921">
    <property type="entry name" value="T4SS_GSP_E_ATPase"/>
</dbReference>
<sequence>MTIKELLTITEKRGASDLHLIVSYPPMVRVNGELIAIPNYNNLIKEDIDQLIASVTTQIQLKFFYANKELDLSIASDSAFYRVNLYYQRSTPSAAFRLIPQQIRTIDELGLPKLLHEFTKLRQGLVLMTGPTGHGKTTTQAALINSINMEKSQHIITIEDPIEYVFPKGKSIVSQRELHTDTSSWRFALRAALREDPDVVLVGEMRDLETIQATITLAETGHLVFATLHTNTAAQSIERVVDVFPPSQQNQARAQLADILEGIVSQRLVLATQGGRVPATEILLATTAVRTAIRDGKTHQIDNIIQTSAEVGMHLLEISLANLVNNGTISLEVAKDWAYRPDELMRQLKRK</sequence>
<dbReference type="Gene3D" id="3.30.450.90">
    <property type="match status" value="1"/>
</dbReference>
<protein>
    <submittedName>
        <fullName evidence="3">Type IV pili twitching motility protein PilT</fullName>
    </submittedName>
</protein>
<feature type="domain" description="Bacterial type II secretion system protein E" evidence="2">
    <location>
        <begin position="193"/>
        <end position="207"/>
    </location>
</feature>
<dbReference type="AlphaFoldDB" id="A0A2H0BWA5"/>
<comment type="similarity">
    <text evidence="1">Belongs to the GSP E family.</text>
</comment>
<dbReference type="PANTHER" id="PTHR30486:SF16">
    <property type="entry name" value="TWITCHING MOTILITY PROTEIN PILT"/>
    <property type="match status" value="1"/>
</dbReference>
<evidence type="ECO:0000313" key="3">
    <source>
        <dbReference type="EMBL" id="PIP61330.1"/>
    </source>
</evidence>
<comment type="caution">
    <text evidence="3">The sequence shown here is derived from an EMBL/GenBank/DDBJ whole genome shotgun (WGS) entry which is preliminary data.</text>
</comment>
<dbReference type="EMBL" id="PCTA01000030">
    <property type="protein sequence ID" value="PIP61330.1"/>
    <property type="molecule type" value="Genomic_DNA"/>
</dbReference>
<dbReference type="InterPro" id="IPR001482">
    <property type="entry name" value="T2SS/T4SS_dom"/>
</dbReference>
<dbReference type="PROSITE" id="PS00662">
    <property type="entry name" value="T2SP_E"/>
    <property type="match status" value="1"/>
</dbReference>
<dbReference type="InterPro" id="IPR006321">
    <property type="entry name" value="PilT/PilU"/>
</dbReference>
<dbReference type="InterPro" id="IPR027417">
    <property type="entry name" value="P-loop_NTPase"/>
</dbReference>
<dbReference type="Proteomes" id="UP000231246">
    <property type="component" value="Unassembled WGS sequence"/>
</dbReference>
<evidence type="ECO:0000256" key="1">
    <source>
        <dbReference type="ARBA" id="ARBA00006611"/>
    </source>
</evidence>
<dbReference type="GO" id="GO:0016887">
    <property type="term" value="F:ATP hydrolysis activity"/>
    <property type="evidence" value="ECO:0007669"/>
    <property type="project" value="InterPro"/>
</dbReference>
<dbReference type="SUPFAM" id="SSF52540">
    <property type="entry name" value="P-loop containing nucleoside triphosphate hydrolases"/>
    <property type="match status" value="1"/>
</dbReference>
<dbReference type="GO" id="GO:0005524">
    <property type="term" value="F:ATP binding"/>
    <property type="evidence" value="ECO:0007669"/>
    <property type="project" value="InterPro"/>
</dbReference>
<dbReference type="CDD" id="cd01131">
    <property type="entry name" value="PilT"/>
    <property type="match status" value="1"/>
</dbReference>
<evidence type="ECO:0000259" key="2">
    <source>
        <dbReference type="PROSITE" id="PS00662"/>
    </source>
</evidence>
<proteinExistence type="inferred from homology"/>
<organism evidence="3 4">
    <name type="scientific">Candidatus Roizmanbacteria bacterium CG22_combo_CG10-13_8_21_14_all_38_20</name>
    <dbReference type="NCBI Taxonomy" id="1974862"/>
    <lineage>
        <taxon>Bacteria</taxon>
        <taxon>Candidatus Roizmaniibacteriota</taxon>
    </lineage>
</organism>
<reference evidence="3 4" key="1">
    <citation type="submission" date="2017-09" db="EMBL/GenBank/DDBJ databases">
        <title>Depth-based differentiation of microbial function through sediment-hosted aquifers and enrichment of novel symbionts in the deep terrestrial subsurface.</title>
        <authorList>
            <person name="Probst A.J."/>
            <person name="Ladd B."/>
            <person name="Jarett J.K."/>
            <person name="Geller-Mcgrath D.E."/>
            <person name="Sieber C.M."/>
            <person name="Emerson J.B."/>
            <person name="Anantharaman K."/>
            <person name="Thomas B.C."/>
            <person name="Malmstrom R."/>
            <person name="Stieglmeier M."/>
            <person name="Klingl A."/>
            <person name="Woyke T."/>
            <person name="Ryan C.M."/>
            <person name="Banfield J.F."/>
        </authorList>
    </citation>
    <scope>NUCLEOTIDE SEQUENCE [LARGE SCALE GENOMIC DNA]</scope>
    <source>
        <strain evidence="3">CG22_combo_CG10-13_8_21_14_all_38_20</strain>
    </source>
</reference>
<name>A0A2H0BWA5_9BACT</name>
<dbReference type="NCBIfam" id="TIGR01420">
    <property type="entry name" value="pilT_fam"/>
    <property type="match status" value="1"/>
</dbReference>
<gene>
    <name evidence="3" type="ORF">COW99_04935</name>
</gene>
<evidence type="ECO:0000313" key="4">
    <source>
        <dbReference type="Proteomes" id="UP000231246"/>
    </source>
</evidence>
<dbReference type="Pfam" id="PF00437">
    <property type="entry name" value="T2SSE"/>
    <property type="match status" value="1"/>
</dbReference>